<keyword evidence="3 8" id="KW-0540">Nuclease</keyword>
<accession>A0A1A3NGC8</accession>
<dbReference type="Gene3D" id="3.40.50.1010">
    <property type="entry name" value="5'-nuclease"/>
    <property type="match status" value="1"/>
</dbReference>
<dbReference type="GO" id="GO:0090729">
    <property type="term" value="F:toxin activity"/>
    <property type="evidence" value="ECO:0007669"/>
    <property type="project" value="UniProtKB-KW"/>
</dbReference>
<dbReference type="OrthoDB" id="32625at2"/>
<dbReference type="InterPro" id="IPR029060">
    <property type="entry name" value="PIN-like_dom_sf"/>
</dbReference>
<comment type="caution">
    <text evidence="10">The sequence shown here is derived from an EMBL/GenBank/DDBJ whole genome shotgun (WGS) entry which is preliminary data.</text>
</comment>
<name>A0A1A3NGC8_MYCAS</name>
<sequence length="143" mass="15028">MIVDSSAVVALIQQEDPDAGRVATALAGARSLAMSPPTVAECLIVLTARHGPVARTIFERLRAEIGLAVDPFTDEHAVAAQRAFLRYGTGRHPAALNFGDCMTYAAARVAHQPLLAVGNDFAATDLKFDGVVGHWPAAPPITT</sequence>
<feature type="binding site" evidence="8">
    <location>
        <position position="4"/>
    </location>
    <ligand>
        <name>Mg(2+)</name>
        <dbReference type="ChEBI" id="CHEBI:18420"/>
    </ligand>
</feature>
<keyword evidence="8" id="KW-0800">Toxin</keyword>
<evidence type="ECO:0000256" key="1">
    <source>
        <dbReference type="ARBA" id="ARBA00001946"/>
    </source>
</evidence>
<dbReference type="InterPro" id="IPR002716">
    <property type="entry name" value="PIN_dom"/>
</dbReference>
<evidence type="ECO:0000256" key="8">
    <source>
        <dbReference type="HAMAP-Rule" id="MF_00265"/>
    </source>
</evidence>
<evidence type="ECO:0000256" key="5">
    <source>
        <dbReference type="ARBA" id="ARBA00022801"/>
    </source>
</evidence>
<dbReference type="EMBL" id="LZLR01000132">
    <property type="protein sequence ID" value="OBK20390.1"/>
    <property type="molecule type" value="Genomic_DNA"/>
</dbReference>
<dbReference type="Proteomes" id="UP000093819">
    <property type="component" value="Unassembled WGS sequence"/>
</dbReference>
<keyword evidence="2 8" id="KW-1277">Toxin-antitoxin system</keyword>
<dbReference type="GO" id="GO:0016787">
    <property type="term" value="F:hydrolase activity"/>
    <property type="evidence" value="ECO:0007669"/>
    <property type="project" value="UniProtKB-KW"/>
</dbReference>
<evidence type="ECO:0000256" key="3">
    <source>
        <dbReference type="ARBA" id="ARBA00022722"/>
    </source>
</evidence>
<dbReference type="SUPFAM" id="SSF88723">
    <property type="entry name" value="PIN domain-like"/>
    <property type="match status" value="1"/>
</dbReference>
<dbReference type="HAMAP" id="MF_00265">
    <property type="entry name" value="VapC_Nob1"/>
    <property type="match status" value="1"/>
</dbReference>
<feature type="domain" description="PIN" evidence="9">
    <location>
        <begin position="1"/>
        <end position="125"/>
    </location>
</feature>
<dbReference type="GO" id="GO:0000287">
    <property type="term" value="F:magnesium ion binding"/>
    <property type="evidence" value="ECO:0007669"/>
    <property type="project" value="UniProtKB-UniRule"/>
</dbReference>
<evidence type="ECO:0000313" key="11">
    <source>
        <dbReference type="Proteomes" id="UP000093819"/>
    </source>
</evidence>
<comment type="similarity">
    <text evidence="7 8">Belongs to the PINc/VapC protein family.</text>
</comment>
<dbReference type="GO" id="GO:0004540">
    <property type="term" value="F:RNA nuclease activity"/>
    <property type="evidence" value="ECO:0007669"/>
    <property type="project" value="InterPro"/>
</dbReference>
<evidence type="ECO:0000256" key="2">
    <source>
        <dbReference type="ARBA" id="ARBA00022649"/>
    </source>
</evidence>
<evidence type="ECO:0000259" key="9">
    <source>
        <dbReference type="Pfam" id="PF01850"/>
    </source>
</evidence>
<evidence type="ECO:0000256" key="6">
    <source>
        <dbReference type="ARBA" id="ARBA00022842"/>
    </source>
</evidence>
<dbReference type="InterPro" id="IPR050556">
    <property type="entry name" value="Type_II_TA_system_RNase"/>
</dbReference>
<dbReference type="RefSeq" id="WP_065036235.1">
    <property type="nucleotide sequence ID" value="NZ_LZLR01000132.1"/>
</dbReference>
<keyword evidence="5 8" id="KW-0378">Hydrolase</keyword>
<evidence type="ECO:0000256" key="7">
    <source>
        <dbReference type="ARBA" id="ARBA00038093"/>
    </source>
</evidence>
<comment type="function">
    <text evidence="8">Toxic component of a toxin-antitoxin (TA) system. An RNase.</text>
</comment>
<feature type="binding site" evidence="8">
    <location>
        <position position="100"/>
    </location>
    <ligand>
        <name>Mg(2+)</name>
        <dbReference type="ChEBI" id="CHEBI:18420"/>
    </ligand>
</feature>
<dbReference type="InterPro" id="IPR022907">
    <property type="entry name" value="VapC_family"/>
</dbReference>
<dbReference type="CDD" id="cd09871">
    <property type="entry name" value="PIN_MtVapC28-VapC30-like"/>
    <property type="match status" value="1"/>
</dbReference>
<keyword evidence="6 8" id="KW-0460">Magnesium</keyword>
<evidence type="ECO:0000256" key="4">
    <source>
        <dbReference type="ARBA" id="ARBA00022723"/>
    </source>
</evidence>
<evidence type="ECO:0000313" key="10">
    <source>
        <dbReference type="EMBL" id="OBK20390.1"/>
    </source>
</evidence>
<dbReference type="PANTHER" id="PTHR33653:SF1">
    <property type="entry name" value="RIBONUCLEASE VAPC2"/>
    <property type="match status" value="1"/>
</dbReference>
<dbReference type="EC" id="3.1.-.-" evidence="8"/>
<organism evidence="10 11">
    <name type="scientific">Mycobacterium asiaticum</name>
    <dbReference type="NCBI Taxonomy" id="1790"/>
    <lineage>
        <taxon>Bacteria</taxon>
        <taxon>Bacillati</taxon>
        <taxon>Actinomycetota</taxon>
        <taxon>Actinomycetes</taxon>
        <taxon>Mycobacteriales</taxon>
        <taxon>Mycobacteriaceae</taxon>
        <taxon>Mycobacterium</taxon>
    </lineage>
</organism>
<proteinExistence type="inferred from homology"/>
<comment type="cofactor">
    <cofactor evidence="1 8">
        <name>Mg(2+)</name>
        <dbReference type="ChEBI" id="CHEBI:18420"/>
    </cofactor>
</comment>
<dbReference type="AlphaFoldDB" id="A0A1A3NGC8"/>
<gene>
    <name evidence="8" type="primary">vapC</name>
    <name evidence="10" type="ORF">A5635_25265</name>
</gene>
<protein>
    <recommendedName>
        <fullName evidence="8">Ribonuclease VapC</fullName>
        <shortName evidence="8">RNase VapC</shortName>
        <ecNumber evidence="8">3.1.-.-</ecNumber>
    </recommendedName>
    <alternativeName>
        <fullName evidence="8">Toxin VapC</fullName>
    </alternativeName>
</protein>
<keyword evidence="4 8" id="KW-0479">Metal-binding</keyword>
<reference evidence="11" key="1">
    <citation type="submission" date="2016-06" db="EMBL/GenBank/DDBJ databases">
        <authorList>
            <person name="Sutton G."/>
            <person name="Brinkac L."/>
            <person name="Sanka R."/>
            <person name="Adams M."/>
            <person name="Lau E."/>
            <person name="Garcia-Basteiro A."/>
            <person name="Lopez-Varela E."/>
            <person name="Palencia S."/>
        </authorList>
    </citation>
    <scope>NUCLEOTIDE SEQUENCE [LARGE SCALE GENOMIC DNA]</scope>
    <source>
        <strain evidence="11">1245335.1</strain>
    </source>
</reference>
<dbReference type="Pfam" id="PF01850">
    <property type="entry name" value="PIN"/>
    <property type="match status" value="1"/>
</dbReference>
<dbReference type="PANTHER" id="PTHR33653">
    <property type="entry name" value="RIBONUCLEASE VAPC2"/>
    <property type="match status" value="1"/>
</dbReference>